<name>A0A543EMA7_9FLAO</name>
<comment type="caution">
    <text evidence="1">The sequence shown here is derived from an EMBL/GenBank/DDBJ whole genome shotgun (WGS) entry which is preliminary data.</text>
</comment>
<organism evidence="1 2">
    <name type="scientific">Chryseobacterium aquifrigidense</name>
    <dbReference type="NCBI Taxonomy" id="558021"/>
    <lineage>
        <taxon>Bacteria</taxon>
        <taxon>Pseudomonadati</taxon>
        <taxon>Bacteroidota</taxon>
        <taxon>Flavobacteriia</taxon>
        <taxon>Flavobacteriales</taxon>
        <taxon>Weeksellaceae</taxon>
        <taxon>Chryseobacterium group</taxon>
        <taxon>Chryseobacterium</taxon>
    </lineage>
</organism>
<reference evidence="1 2" key="1">
    <citation type="submission" date="2019-06" db="EMBL/GenBank/DDBJ databases">
        <title>Sorghum-associated microbial communities from plants grown in Nebraska, USA.</title>
        <authorList>
            <person name="Schachtman D."/>
        </authorList>
    </citation>
    <scope>NUCLEOTIDE SEQUENCE [LARGE SCALE GENOMIC DNA]</scope>
    <source>
        <strain evidence="1 2">110</strain>
    </source>
</reference>
<gene>
    <name evidence="1" type="ORF">FB551_2429</name>
</gene>
<evidence type="ECO:0000313" key="1">
    <source>
        <dbReference type="EMBL" id="TQM22710.1"/>
    </source>
</evidence>
<evidence type="ECO:0000313" key="2">
    <source>
        <dbReference type="Proteomes" id="UP000316437"/>
    </source>
</evidence>
<proteinExistence type="predicted"/>
<sequence length="257" mass="29646">MIQQPYYMIDFSASACLFEIRINDYPVIHMNVEGQVATNIPINFAILKSGVQTISATILPNIGDVQLHPKSELKFNVKLFDVANDFVFDKQFGDYHSEAIEDKKKQVIKHVGSFKAEVPYQLSAWQNGRNLQDIKDGRKKLEQAYDHISRLIRENKFEDYKKSISRREENMAASMYLSKTESEERFNDLVKDFKSGFKIQPVSKDAVMFVCAENKVAFLKKANGESALYLENPETEEELMLDISFYIPEGKEEFEII</sequence>
<keyword evidence="2" id="KW-1185">Reference proteome</keyword>
<dbReference type="AlphaFoldDB" id="A0A543EMA7"/>
<dbReference type="Proteomes" id="UP000316437">
    <property type="component" value="Unassembled WGS sequence"/>
</dbReference>
<protein>
    <submittedName>
        <fullName evidence="1">Uncharacterized protein</fullName>
    </submittedName>
</protein>
<dbReference type="RefSeq" id="WP_142017651.1">
    <property type="nucleotide sequence ID" value="NZ_VFPD01000001.1"/>
</dbReference>
<dbReference type="EMBL" id="VFPD01000001">
    <property type="protein sequence ID" value="TQM22710.1"/>
    <property type="molecule type" value="Genomic_DNA"/>
</dbReference>
<accession>A0A543EMA7</accession>